<dbReference type="InterPro" id="IPR042197">
    <property type="entry name" value="Apaf_helical"/>
</dbReference>
<dbReference type="Proteomes" id="UP001428341">
    <property type="component" value="Unassembled WGS sequence"/>
</dbReference>
<dbReference type="SUPFAM" id="SSF52540">
    <property type="entry name" value="P-loop containing nucleoside triphosphate hydrolases"/>
    <property type="match status" value="1"/>
</dbReference>
<evidence type="ECO:0008006" key="11">
    <source>
        <dbReference type="Google" id="ProtNLM"/>
    </source>
</evidence>
<evidence type="ECO:0000256" key="2">
    <source>
        <dbReference type="ARBA" id="ARBA00022614"/>
    </source>
</evidence>
<evidence type="ECO:0000256" key="6">
    <source>
        <dbReference type="ARBA" id="ARBA00022840"/>
    </source>
</evidence>
<dbReference type="EMBL" id="JBCGBO010000001">
    <property type="protein sequence ID" value="KAK9230476.1"/>
    <property type="molecule type" value="Genomic_DNA"/>
</dbReference>
<dbReference type="GO" id="GO:0043531">
    <property type="term" value="F:ADP binding"/>
    <property type="evidence" value="ECO:0007669"/>
    <property type="project" value="InterPro"/>
</dbReference>
<evidence type="ECO:0000259" key="8">
    <source>
        <dbReference type="Pfam" id="PF23559"/>
    </source>
</evidence>
<accession>A0AAP0R3T4</accession>
<evidence type="ECO:0000313" key="10">
    <source>
        <dbReference type="Proteomes" id="UP001428341"/>
    </source>
</evidence>
<dbReference type="Gene3D" id="3.40.50.300">
    <property type="entry name" value="P-loop containing nucleotide triphosphate hydrolases"/>
    <property type="match status" value="1"/>
</dbReference>
<sequence>MILGDIWTILRDCFLCSFYVCGYNRDLEEKVNTLSGKKGDLQAVYDGVNGRVRQARDDSYVPRPTVLHWLGDVQDADRNQRVDSLLQSGEDEKAKLCLRGHCSWNCYSAYSVSSKVVRMTDVLQGLIDTGNGFKDVADPPPPPVVEMLPEEITVGMESRLNDVWGYVQDDSVRIICLYGVRGVGKTTLLRNLNHKFSNAGHNFDRVILVESRTDVINIETIQLVLKYRLAIPNEVWDNKNQQGRAAEIFQRLSQRRFALLLDDLRGPINLAEAGVPVQNGSKIVYTTIMEDACNAMGDQMKFKVDCLLPDDAWNLFRLMVKDDVLNSHPDILELAETVADLCGGLPLALITIGGAMANRRNRDAWENAVVELRNYPAEFPGMGDLILPRLKFSYDHLSTETHKTCFSFCSLFLKNQLIRKDELVDLWIGEGLLRGSHNIAVARMQGKSIIDSLMRVCLLEEVQTYFGNYVKMHDLLRDLALWIASQDEGNKILASKPENDELIIEQQSVTWNEAVRVSLWSFLVTSLAPRPFSLWRFFKKSPTPAPPSCPHLLTLLVRYASMKELPEWFFQSMPALRVLEWSRNGNLTKLPMQKGELINLRYLNLSDTVISELPIEIKGCCKLIILLLDGTKKLKEIPKGLLSELSALQVFSRVPTVHYKSDEDKLSVFGVSVSSLHELESLKHIQDVSVVLSTLESRKKFQSSSKLQSCIRRLIIKTPESSSTSSITTMLHDGDFQNLQDLFISNCSVQYLTCLVKIPLLRFLFATNCPLLEEIIANHQAEEPIIGFTHLKQLNLNGLPELRSICGSAMAFPALESIYVSQCQNLKKLPLNSQSGKRNTVLIGGEEWWNQLAWDDDATKDVFSSKFIRFSDFPNSNELEPCYTYEASVMKRSFYSNVSSMSTGGVITYIKYMCLHGRSPQCLQHHVIDEMFR</sequence>
<dbReference type="InterPro" id="IPR050905">
    <property type="entry name" value="Plant_NBS-LRR"/>
</dbReference>
<proteinExistence type="inferred from homology"/>
<dbReference type="Gene3D" id="1.10.10.10">
    <property type="entry name" value="Winged helix-like DNA-binding domain superfamily/Winged helix DNA-binding domain"/>
    <property type="match status" value="1"/>
</dbReference>
<comment type="caution">
    <text evidence="9">The sequence shown here is derived from an EMBL/GenBank/DDBJ whole genome shotgun (WGS) entry which is preliminary data.</text>
</comment>
<dbReference type="FunFam" id="3.40.50.300:FF:001091">
    <property type="entry name" value="Probable disease resistance protein At1g61300"/>
    <property type="match status" value="1"/>
</dbReference>
<protein>
    <recommendedName>
        <fullName evidence="11">NB-ARC domain-containing protein</fullName>
    </recommendedName>
</protein>
<dbReference type="InterPro" id="IPR036388">
    <property type="entry name" value="WH-like_DNA-bd_sf"/>
</dbReference>
<dbReference type="InterPro" id="IPR002182">
    <property type="entry name" value="NB-ARC"/>
</dbReference>
<keyword evidence="4" id="KW-0547">Nucleotide-binding</keyword>
<evidence type="ECO:0000313" key="9">
    <source>
        <dbReference type="EMBL" id="KAK9230476.1"/>
    </source>
</evidence>
<dbReference type="Gene3D" id="1.10.8.430">
    <property type="entry name" value="Helical domain of apoptotic protease-activating factors"/>
    <property type="match status" value="1"/>
</dbReference>
<name>A0AAP0R3T4_9ROSI</name>
<dbReference type="GO" id="GO:0005524">
    <property type="term" value="F:ATP binding"/>
    <property type="evidence" value="ECO:0007669"/>
    <property type="project" value="UniProtKB-KW"/>
</dbReference>
<evidence type="ECO:0000256" key="4">
    <source>
        <dbReference type="ARBA" id="ARBA00022741"/>
    </source>
</evidence>
<dbReference type="PRINTS" id="PR00364">
    <property type="entry name" value="DISEASERSIST"/>
</dbReference>
<dbReference type="Gene3D" id="3.80.10.10">
    <property type="entry name" value="Ribonuclease Inhibitor"/>
    <property type="match status" value="2"/>
</dbReference>
<evidence type="ECO:0000256" key="5">
    <source>
        <dbReference type="ARBA" id="ARBA00022821"/>
    </source>
</evidence>
<dbReference type="Pfam" id="PF23559">
    <property type="entry name" value="WHD_DRP"/>
    <property type="match status" value="1"/>
</dbReference>
<dbReference type="FunFam" id="1.10.10.10:FF:000322">
    <property type="entry name" value="Probable disease resistance protein At1g63360"/>
    <property type="match status" value="1"/>
</dbReference>
<feature type="domain" description="Disease resistance protein winged helix" evidence="8">
    <location>
        <begin position="411"/>
        <end position="480"/>
    </location>
</feature>
<dbReference type="AlphaFoldDB" id="A0AAP0R3T4"/>
<dbReference type="GO" id="GO:0006952">
    <property type="term" value="P:defense response"/>
    <property type="evidence" value="ECO:0007669"/>
    <property type="project" value="UniProtKB-KW"/>
</dbReference>
<dbReference type="InterPro" id="IPR027417">
    <property type="entry name" value="P-loop_NTPase"/>
</dbReference>
<keyword evidence="6" id="KW-0067">ATP-binding</keyword>
<evidence type="ECO:0000256" key="3">
    <source>
        <dbReference type="ARBA" id="ARBA00022737"/>
    </source>
</evidence>
<comment type="similarity">
    <text evidence="1">Belongs to the disease resistance NB-LRR family.</text>
</comment>
<keyword evidence="2" id="KW-0433">Leucine-rich repeat</keyword>
<dbReference type="SUPFAM" id="SSF52058">
    <property type="entry name" value="L domain-like"/>
    <property type="match status" value="1"/>
</dbReference>
<evidence type="ECO:0000256" key="1">
    <source>
        <dbReference type="ARBA" id="ARBA00008894"/>
    </source>
</evidence>
<reference evidence="9 10" key="1">
    <citation type="submission" date="2024-05" db="EMBL/GenBank/DDBJ databases">
        <title>Haplotype-resolved chromosome-level genome assembly of Huyou (Citrus changshanensis).</title>
        <authorList>
            <person name="Miao C."/>
            <person name="Chen W."/>
            <person name="Wu Y."/>
            <person name="Wang L."/>
            <person name="Zhao S."/>
            <person name="Grierson D."/>
            <person name="Xu C."/>
            <person name="Chen K."/>
        </authorList>
    </citation>
    <scope>NUCLEOTIDE SEQUENCE [LARGE SCALE GENOMIC DNA]</scope>
    <source>
        <strain evidence="9">01-14</strain>
        <tissue evidence="9">Leaf</tissue>
    </source>
</reference>
<keyword evidence="10" id="KW-1185">Reference proteome</keyword>
<gene>
    <name evidence="9" type="ORF">WN944_023446</name>
</gene>
<keyword evidence="3" id="KW-0677">Repeat</keyword>
<dbReference type="InterPro" id="IPR058922">
    <property type="entry name" value="WHD_DRP"/>
</dbReference>
<organism evidence="9 10">
    <name type="scientific">Citrus x changshan-huyou</name>
    <dbReference type="NCBI Taxonomy" id="2935761"/>
    <lineage>
        <taxon>Eukaryota</taxon>
        <taxon>Viridiplantae</taxon>
        <taxon>Streptophyta</taxon>
        <taxon>Embryophyta</taxon>
        <taxon>Tracheophyta</taxon>
        <taxon>Spermatophyta</taxon>
        <taxon>Magnoliopsida</taxon>
        <taxon>eudicotyledons</taxon>
        <taxon>Gunneridae</taxon>
        <taxon>Pentapetalae</taxon>
        <taxon>rosids</taxon>
        <taxon>malvids</taxon>
        <taxon>Sapindales</taxon>
        <taxon>Rutaceae</taxon>
        <taxon>Aurantioideae</taxon>
        <taxon>Citrus</taxon>
    </lineage>
</organism>
<dbReference type="Pfam" id="PF00931">
    <property type="entry name" value="NB-ARC"/>
    <property type="match status" value="1"/>
</dbReference>
<evidence type="ECO:0000259" key="7">
    <source>
        <dbReference type="Pfam" id="PF00931"/>
    </source>
</evidence>
<dbReference type="PANTHER" id="PTHR33463">
    <property type="entry name" value="NB-ARC DOMAIN-CONTAINING PROTEIN-RELATED"/>
    <property type="match status" value="1"/>
</dbReference>
<dbReference type="FunFam" id="1.10.8.430:FF:000003">
    <property type="entry name" value="Probable disease resistance protein At5g66910"/>
    <property type="match status" value="1"/>
</dbReference>
<keyword evidence="5" id="KW-0611">Plant defense</keyword>
<dbReference type="PANTHER" id="PTHR33463:SF204">
    <property type="entry name" value="NB-ARC DOMAIN-CONTAINING PROTEIN"/>
    <property type="match status" value="1"/>
</dbReference>
<dbReference type="InterPro" id="IPR032675">
    <property type="entry name" value="LRR_dom_sf"/>
</dbReference>
<feature type="domain" description="NB-ARC" evidence="7">
    <location>
        <begin position="158"/>
        <end position="322"/>
    </location>
</feature>